<evidence type="ECO:0000259" key="9">
    <source>
        <dbReference type="PROSITE" id="PS50192"/>
    </source>
</evidence>
<protein>
    <recommendedName>
        <fullName evidence="9">t-SNARE coiled-coil homology domain-containing protein</fullName>
    </recommendedName>
</protein>
<evidence type="ECO:0000256" key="1">
    <source>
        <dbReference type="ARBA" id="ARBA00004211"/>
    </source>
</evidence>
<comment type="subcellular location">
    <subcellularLocation>
        <location evidence="1">Membrane</location>
        <topology evidence="1">Single-pass type IV membrane protein</topology>
    </subcellularLocation>
</comment>
<dbReference type="SUPFAM" id="SSF47661">
    <property type="entry name" value="t-snare proteins"/>
    <property type="match status" value="1"/>
</dbReference>
<dbReference type="GO" id="GO:0031201">
    <property type="term" value="C:SNARE complex"/>
    <property type="evidence" value="ECO:0007669"/>
    <property type="project" value="TreeGrafter"/>
</dbReference>
<name>A0A7S1S3B4_ALECA</name>
<dbReference type="GO" id="GO:0000139">
    <property type="term" value="C:Golgi membrane"/>
    <property type="evidence" value="ECO:0007669"/>
    <property type="project" value="TreeGrafter"/>
</dbReference>
<dbReference type="PANTHER" id="PTHR19957">
    <property type="entry name" value="SYNTAXIN"/>
    <property type="match status" value="1"/>
</dbReference>
<dbReference type="InterPro" id="IPR010989">
    <property type="entry name" value="SNARE"/>
</dbReference>
<dbReference type="GO" id="GO:0006906">
    <property type="term" value="P:vesicle fusion"/>
    <property type="evidence" value="ECO:0007669"/>
    <property type="project" value="TreeGrafter"/>
</dbReference>
<feature type="transmembrane region" description="Helical" evidence="8">
    <location>
        <begin position="266"/>
        <end position="285"/>
    </location>
</feature>
<dbReference type="GO" id="GO:0048278">
    <property type="term" value="P:vesicle docking"/>
    <property type="evidence" value="ECO:0007669"/>
    <property type="project" value="TreeGrafter"/>
</dbReference>
<proteinExistence type="inferred from homology"/>
<sequence>MGVLNRTSEFHDILYVLSAKGGLPDCGSEHADPTMQPQSELNVWSAEIGSDIHGASVRVQELRRLARRKDIFEDRTAEIQRLSHSVKLDIDALSRKLEALEEKAGSRGPNKNYQVHTFNVIKTLEMRVFQVSKEFKEALEDRMRSMEHQASRRGLYSLGHGASADATAPRGVPMPSGNEEDPEACLPLPAAMDTKRASSRLEAVQNIQRTIGEVAQLVQKAAVMVTAQEESVKRIEQDTEETLSNLDSAQEALLDHFRQLAPNRGLVVKVFLVLLFFVVFFVVFLA</sequence>
<dbReference type="SMART" id="SM00397">
    <property type="entry name" value="t_SNARE"/>
    <property type="match status" value="1"/>
</dbReference>
<dbReference type="PANTHER" id="PTHR19957:SF3">
    <property type="entry name" value="SYNTAXIN-5"/>
    <property type="match status" value="1"/>
</dbReference>
<dbReference type="Pfam" id="PF05739">
    <property type="entry name" value="SNARE"/>
    <property type="match status" value="1"/>
</dbReference>
<reference evidence="10" key="1">
    <citation type="submission" date="2021-01" db="EMBL/GenBank/DDBJ databases">
        <authorList>
            <person name="Corre E."/>
            <person name="Pelletier E."/>
            <person name="Niang G."/>
            <person name="Scheremetjew M."/>
            <person name="Finn R."/>
            <person name="Kale V."/>
            <person name="Holt S."/>
            <person name="Cochrane G."/>
            <person name="Meng A."/>
            <person name="Brown T."/>
            <person name="Cohen L."/>
        </authorList>
    </citation>
    <scope>NUCLEOTIDE SEQUENCE</scope>
    <source>
        <strain evidence="10">OF101</strain>
    </source>
</reference>
<dbReference type="InterPro" id="IPR000727">
    <property type="entry name" value="T_SNARE_dom"/>
</dbReference>
<dbReference type="GO" id="GO:0006888">
    <property type="term" value="P:endoplasmic reticulum to Golgi vesicle-mediated transport"/>
    <property type="evidence" value="ECO:0007669"/>
    <property type="project" value="TreeGrafter"/>
</dbReference>
<keyword evidence="7 8" id="KW-0472">Membrane</keyword>
<dbReference type="InterPro" id="IPR045242">
    <property type="entry name" value="Syntaxin"/>
</dbReference>
<dbReference type="GO" id="GO:0000149">
    <property type="term" value="F:SNARE binding"/>
    <property type="evidence" value="ECO:0007669"/>
    <property type="project" value="TreeGrafter"/>
</dbReference>
<evidence type="ECO:0000256" key="3">
    <source>
        <dbReference type="ARBA" id="ARBA00022448"/>
    </source>
</evidence>
<evidence type="ECO:0000256" key="4">
    <source>
        <dbReference type="ARBA" id="ARBA00022692"/>
    </source>
</evidence>
<gene>
    <name evidence="10" type="ORF">ACAT0790_LOCUS60022</name>
</gene>
<evidence type="ECO:0000256" key="2">
    <source>
        <dbReference type="ARBA" id="ARBA00009063"/>
    </source>
</evidence>
<keyword evidence="6" id="KW-0175">Coiled coil</keyword>
<dbReference type="Gene3D" id="1.20.58.70">
    <property type="match status" value="1"/>
</dbReference>
<evidence type="ECO:0000256" key="8">
    <source>
        <dbReference type="SAM" id="Phobius"/>
    </source>
</evidence>
<feature type="domain" description="T-SNARE coiled-coil homology" evidence="9">
    <location>
        <begin position="194"/>
        <end position="256"/>
    </location>
</feature>
<accession>A0A7S1S3B4</accession>
<comment type="similarity">
    <text evidence="2">Belongs to the syntaxin family.</text>
</comment>
<dbReference type="PROSITE" id="PS50192">
    <property type="entry name" value="T_SNARE"/>
    <property type="match status" value="1"/>
</dbReference>
<dbReference type="EMBL" id="HBGE01100779">
    <property type="protein sequence ID" value="CAD9183250.1"/>
    <property type="molecule type" value="Transcribed_RNA"/>
</dbReference>
<dbReference type="AlphaFoldDB" id="A0A7S1S3B4"/>
<evidence type="ECO:0000256" key="6">
    <source>
        <dbReference type="ARBA" id="ARBA00023054"/>
    </source>
</evidence>
<keyword evidence="5 8" id="KW-1133">Transmembrane helix</keyword>
<organism evidence="10">
    <name type="scientific">Alexandrium catenella</name>
    <name type="common">Red tide dinoflagellate</name>
    <name type="synonym">Gonyaulax catenella</name>
    <dbReference type="NCBI Taxonomy" id="2925"/>
    <lineage>
        <taxon>Eukaryota</taxon>
        <taxon>Sar</taxon>
        <taxon>Alveolata</taxon>
        <taxon>Dinophyceae</taxon>
        <taxon>Gonyaulacales</taxon>
        <taxon>Pyrocystaceae</taxon>
        <taxon>Alexandrium</taxon>
    </lineage>
</organism>
<keyword evidence="3" id="KW-0813">Transport</keyword>
<evidence type="ECO:0000256" key="7">
    <source>
        <dbReference type="ARBA" id="ARBA00023136"/>
    </source>
</evidence>
<keyword evidence="4 8" id="KW-0812">Transmembrane</keyword>
<dbReference type="GO" id="GO:0006886">
    <property type="term" value="P:intracellular protein transport"/>
    <property type="evidence" value="ECO:0007669"/>
    <property type="project" value="TreeGrafter"/>
</dbReference>
<evidence type="ECO:0000256" key="5">
    <source>
        <dbReference type="ARBA" id="ARBA00022989"/>
    </source>
</evidence>
<evidence type="ECO:0000313" key="10">
    <source>
        <dbReference type="EMBL" id="CAD9183250.1"/>
    </source>
</evidence>
<dbReference type="GO" id="GO:0005484">
    <property type="term" value="F:SNAP receptor activity"/>
    <property type="evidence" value="ECO:0007669"/>
    <property type="project" value="TreeGrafter"/>
</dbReference>